<dbReference type="PROSITE" id="PS51257">
    <property type="entry name" value="PROKAR_LIPOPROTEIN"/>
    <property type="match status" value="1"/>
</dbReference>
<reference evidence="1 2" key="1">
    <citation type="journal article" date="2018" name="J. Allergy Clin. Immunol.">
        <title>High-quality assembly of Dermatophagoides pteronyssinus genome and transcriptome reveals a wide range of novel allergens.</title>
        <authorList>
            <person name="Liu X.Y."/>
            <person name="Yang K.Y."/>
            <person name="Wang M.Q."/>
            <person name="Kwok J.S."/>
            <person name="Zeng X."/>
            <person name="Yang Z."/>
            <person name="Xiao X.J."/>
            <person name="Lau C.P."/>
            <person name="Li Y."/>
            <person name="Huang Z.M."/>
            <person name="Ba J.G."/>
            <person name="Yim A.K."/>
            <person name="Ouyang C.Y."/>
            <person name="Ngai S.M."/>
            <person name="Chan T.F."/>
            <person name="Leung E.L."/>
            <person name="Liu L."/>
            <person name="Liu Z.G."/>
            <person name="Tsui S.K."/>
        </authorList>
    </citation>
    <scope>NUCLEOTIDE SEQUENCE [LARGE SCALE GENOMIC DNA]</scope>
    <source>
        <strain evidence="1">Derp</strain>
    </source>
</reference>
<name>A0ABQ8IWL5_DERPT</name>
<dbReference type="Proteomes" id="UP000887458">
    <property type="component" value="Unassembled WGS sequence"/>
</dbReference>
<proteinExistence type="predicted"/>
<evidence type="ECO:0000313" key="1">
    <source>
        <dbReference type="EMBL" id="KAH9414695.1"/>
    </source>
</evidence>
<sequence>MSLVIWRDFILRCLWENTNKYNAQMLGGGLGGCRSWYWLRCSTVYGGCGRGYGGVGAGYGGLGYGSKAAWVVLSYG</sequence>
<reference evidence="1 2" key="2">
    <citation type="journal article" date="2022" name="Mol. Biol. Evol.">
        <title>Comparative Genomics Reveals Insights into the Divergent Evolution of Astigmatic Mites and Household Pest Adaptations.</title>
        <authorList>
            <person name="Xiong Q."/>
            <person name="Wan A.T."/>
            <person name="Liu X."/>
            <person name="Fung C.S."/>
            <person name="Xiao X."/>
            <person name="Malainual N."/>
            <person name="Hou J."/>
            <person name="Wang L."/>
            <person name="Wang M."/>
            <person name="Yang K.Y."/>
            <person name="Cui Y."/>
            <person name="Leung E.L."/>
            <person name="Nong W."/>
            <person name="Shin S.K."/>
            <person name="Au S.W."/>
            <person name="Jeong K.Y."/>
            <person name="Chew F.T."/>
            <person name="Hui J.H."/>
            <person name="Leung T.F."/>
            <person name="Tungtrongchitr A."/>
            <person name="Zhong N."/>
            <person name="Liu Z."/>
            <person name="Tsui S.K."/>
        </authorList>
    </citation>
    <scope>NUCLEOTIDE SEQUENCE [LARGE SCALE GENOMIC DNA]</scope>
    <source>
        <strain evidence="1">Derp</strain>
    </source>
</reference>
<dbReference type="EMBL" id="NJHN03000105">
    <property type="protein sequence ID" value="KAH9414695.1"/>
    <property type="molecule type" value="Genomic_DNA"/>
</dbReference>
<gene>
    <name evidence="1" type="ORF">DERP_008535</name>
</gene>
<accession>A0ABQ8IWL5</accession>
<evidence type="ECO:0000313" key="2">
    <source>
        <dbReference type="Proteomes" id="UP000887458"/>
    </source>
</evidence>
<comment type="caution">
    <text evidence="1">The sequence shown here is derived from an EMBL/GenBank/DDBJ whole genome shotgun (WGS) entry which is preliminary data.</text>
</comment>
<keyword evidence="2" id="KW-1185">Reference proteome</keyword>
<protein>
    <submittedName>
        <fullName evidence="1">Uncharacterized protein</fullName>
    </submittedName>
</protein>
<organism evidence="1 2">
    <name type="scientific">Dermatophagoides pteronyssinus</name>
    <name type="common">European house dust mite</name>
    <dbReference type="NCBI Taxonomy" id="6956"/>
    <lineage>
        <taxon>Eukaryota</taxon>
        <taxon>Metazoa</taxon>
        <taxon>Ecdysozoa</taxon>
        <taxon>Arthropoda</taxon>
        <taxon>Chelicerata</taxon>
        <taxon>Arachnida</taxon>
        <taxon>Acari</taxon>
        <taxon>Acariformes</taxon>
        <taxon>Sarcoptiformes</taxon>
        <taxon>Astigmata</taxon>
        <taxon>Psoroptidia</taxon>
        <taxon>Analgoidea</taxon>
        <taxon>Pyroglyphidae</taxon>
        <taxon>Dermatophagoidinae</taxon>
        <taxon>Dermatophagoides</taxon>
    </lineage>
</organism>